<comment type="caution">
    <text evidence="2">The sequence shown here is derived from an EMBL/GenBank/DDBJ whole genome shotgun (WGS) entry which is preliminary data.</text>
</comment>
<proteinExistence type="predicted"/>
<evidence type="ECO:0000313" key="2">
    <source>
        <dbReference type="EMBL" id="OQB39843.1"/>
    </source>
</evidence>
<evidence type="ECO:0000256" key="1">
    <source>
        <dbReference type="SAM" id="MobiDB-lite"/>
    </source>
</evidence>
<name>A0A1V5ZI33_9BACT</name>
<organism evidence="2">
    <name type="scientific">candidate division CPR1 bacterium ADurb.Bin160</name>
    <dbReference type="NCBI Taxonomy" id="1852826"/>
    <lineage>
        <taxon>Bacteria</taxon>
        <taxon>candidate division CPR1</taxon>
    </lineage>
</organism>
<gene>
    <name evidence="2" type="ORF">BWY04_01514</name>
</gene>
<dbReference type="AlphaFoldDB" id="A0A1V5ZI33"/>
<sequence length="65" mass="7898">MYPVNYNIEDCIPKEIIEKLKDSKQYLDKHSKELNGLIKEMDKNERRKKKRRKIKNESSSEQIMD</sequence>
<dbReference type="Proteomes" id="UP000485621">
    <property type="component" value="Unassembled WGS sequence"/>
</dbReference>
<accession>A0A1V5ZI33</accession>
<reference evidence="2" key="1">
    <citation type="submission" date="2017-02" db="EMBL/GenBank/DDBJ databases">
        <title>Delving into the versatile metabolic prowess of the omnipresent phylum Bacteroidetes.</title>
        <authorList>
            <person name="Nobu M.K."/>
            <person name="Mei R."/>
            <person name="Narihiro T."/>
            <person name="Kuroda K."/>
            <person name="Liu W.-T."/>
        </authorList>
    </citation>
    <scope>NUCLEOTIDE SEQUENCE</scope>
    <source>
        <strain evidence="2">ADurb.Bin160</strain>
    </source>
</reference>
<protein>
    <submittedName>
        <fullName evidence="2">Uncharacterized protein</fullName>
    </submittedName>
</protein>
<dbReference type="EMBL" id="MWDB01000071">
    <property type="protein sequence ID" value="OQB39843.1"/>
    <property type="molecule type" value="Genomic_DNA"/>
</dbReference>
<feature type="region of interest" description="Disordered" evidence="1">
    <location>
        <begin position="38"/>
        <end position="65"/>
    </location>
</feature>